<feature type="transmembrane region" description="Helical" evidence="1">
    <location>
        <begin position="12"/>
        <end position="30"/>
    </location>
</feature>
<gene>
    <name evidence="2" type="ORF">H1191_03615</name>
</gene>
<dbReference type="RefSeq" id="WP_181750630.1">
    <property type="nucleotide sequence ID" value="NZ_JACEIQ010000002.1"/>
</dbReference>
<keyword evidence="1" id="KW-0812">Transmembrane</keyword>
<sequence length="209" mass="23986">MLHFIVENRWTLLIGAEIVFWLTTISFLVLRYGLGLHKLSKVLLGVTLLNECWIIVLGLLDYMETGKFSTYQVIIVAFIIYAFTYGKKDAQRLDRFVQRKIAEWRGEPVPAHLCKEKEKNKLYGWAHTKKELKALLIHLLVFTAAHIIFVLTFGLSVPVADLLEKAPSQWGSQPLFQSALVSKISMVWSLIFVIDVVISFSYVIFPKNK</sequence>
<evidence type="ECO:0008006" key="4">
    <source>
        <dbReference type="Google" id="ProtNLM"/>
    </source>
</evidence>
<feature type="transmembrane region" description="Helical" evidence="1">
    <location>
        <begin position="42"/>
        <end position="62"/>
    </location>
</feature>
<organism evidence="2 3">
    <name type="scientific">Paenactinomyces guangxiensis</name>
    <dbReference type="NCBI Taxonomy" id="1490290"/>
    <lineage>
        <taxon>Bacteria</taxon>
        <taxon>Bacillati</taxon>
        <taxon>Bacillota</taxon>
        <taxon>Bacilli</taxon>
        <taxon>Bacillales</taxon>
        <taxon>Thermoactinomycetaceae</taxon>
        <taxon>Paenactinomyces</taxon>
    </lineage>
</organism>
<keyword evidence="1" id="KW-1133">Transmembrane helix</keyword>
<comment type="caution">
    <text evidence="2">The sequence shown here is derived from an EMBL/GenBank/DDBJ whole genome shotgun (WGS) entry which is preliminary data.</text>
</comment>
<evidence type="ECO:0000313" key="3">
    <source>
        <dbReference type="Proteomes" id="UP000535491"/>
    </source>
</evidence>
<feature type="transmembrane region" description="Helical" evidence="1">
    <location>
        <begin position="135"/>
        <end position="160"/>
    </location>
</feature>
<dbReference type="AlphaFoldDB" id="A0A7W1WP32"/>
<feature type="transmembrane region" description="Helical" evidence="1">
    <location>
        <begin position="68"/>
        <end position="86"/>
    </location>
</feature>
<evidence type="ECO:0000313" key="2">
    <source>
        <dbReference type="EMBL" id="MBA4493395.1"/>
    </source>
</evidence>
<reference evidence="2 3" key="1">
    <citation type="submission" date="2020-07" db="EMBL/GenBank/DDBJ databases">
        <authorList>
            <person name="Feng H."/>
        </authorList>
    </citation>
    <scope>NUCLEOTIDE SEQUENCE [LARGE SCALE GENOMIC DNA]</scope>
    <source>
        <strain evidence="3">s-10</strain>
    </source>
</reference>
<name>A0A7W1WP32_9BACL</name>
<protein>
    <recommendedName>
        <fullName evidence="4">Integral membrane protein</fullName>
    </recommendedName>
</protein>
<keyword evidence="3" id="KW-1185">Reference proteome</keyword>
<keyword evidence="1" id="KW-0472">Membrane</keyword>
<accession>A0A7W1WP32</accession>
<proteinExistence type="predicted"/>
<feature type="transmembrane region" description="Helical" evidence="1">
    <location>
        <begin position="180"/>
        <end position="205"/>
    </location>
</feature>
<dbReference type="Proteomes" id="UP000535491">
    <property type="component" value="Unassembled WGS sequence"/>
</dbReference>
<dbReference type="EMBL" id="JACEIQ010000002">
    <property type="protein sequence ID" value="MBA4493395.1"/>
    <property type="molecule type" value="Genomic_DNA"/>
</dbReference>
<evidence type="ECO:0000256" key="1">
    <source>
        <dbReference type="SAM" id="Phobius"/>
    </source>
</evidence>